<feature type="non-terminal residue" evidence="2">
    <location>
        <position position="158"/>
    </location>
</feature>
<comment type="caution">
    <text evidence="2">The sequence shown here is derived from an EMBL/GenBank/DDBJ whole genome shotgun (WGS) entry which is preliminary data.</text>
</comment>
<dbReference type="AlphaFoldDB" id="A0AAE1HX10"/>
<protein>
    <submittedName>
        <fullName evidence="2">Germ cell-less protein-like 2</fullName>
    </submittedName>
</protein>
<reference evidence="2" key="1">
    <citation type="submission" date="2021-07" db="EMBL/GenBank/DDBJ databases">
        <authorList>
            <person name="Catto M.A."/>
            <person name="Jacobson A."/>
            <person name="Kennedy G."/>
            <person name="Labadie P."/>
            <person name="Hunt B.G."/>
            <person name="Srinivasan R."/>
        </authorList>
    </citation>
    <scope>NUCLEOTIDE SEQUENCE</scope>
    <source>
        <strain evidence="2">PL_HMW_Pooled</strain>
        <tissue evidence="2">Head</tissue>
    </source>
</reference>
<evidence type="ECO:0000313" key="3">
    <source>
        <dbReference type="Proteomes" id="UP001219518"/>
    </source>
</evidence>
<keyword evidence="3" id="KW-1185">Reference proteome</keyword>
<accession>A0AAE1HX10</accession>
<dbReference type="EMBL" id="JAHWGI010001390">
    <property type="protein sequence ID" value="KAK3929247.1"/>
    <property type="molecule type" value="Genomic_DNA"/>
</dbReference>
<feature type="region of interest" description="Disordered" evidence="1">
    <location>
        <begin position="59"/>
        <end position="93"/>
    </location>
</feature>
<dbReference type="Proteomes" id="UP001219518">
    <property type="component" value="Unassembled WGS sequence"/>
</dbReference>
<proteinExistence type="predicted"/>
<reference evidence="2" key="2">
    <citation type="journal article" date="2023" name="BMC Genomics">
        <title>Pest status, molecular evolution, and epigenetic factors derived from the genome assembly of Frankliniella fusca, a thysanopteran phytovirus vector.</title>
        <authorList>
            <person name="Catto M.A."/>
            <person name="Labadie P.E."/>
            <person name="Jacobson A.L."/>
            <person name="Kennedy G.G."/>
            <person name="Srinivasan R."/>
            <person name="Hunt B.G."/>
        </authorList>
    </citation>
    <scope>NUCLEOTIDE SEQUENCE</scope>
    <source>
        <strain evidence="2">PL_HMW_Pooled</strain>
    </source>
</reference>
<evidence type="ECO:0000256" key="1">
    <source>
        <dbReference type="SAM" id="MobiDB-lite"/>
    </source>
</evidence>
<evidence type="ECO:0000313" key="2">
    <source>
        <dbReference type="EMBL" id="KAK3929247.1"/>
    </source>
</evidence>
<gene>
    <name evidence="2" type="ORF">KUF71_017707</name>
</gene>
<organism evidence="2 3">
    <name type="scientific">Frankliniella fusca</name>
    <dbReference type="NCBI Taxonomy" id="407009"/>
    <lineage>
        <taxon>Eukaryota</taxon>
        <taxon>Metazoa</taxon>
        <taxon>Ecdysozoa</taxon>
        <taxon>Arthropoda</taxon>
        <taxon>Hexapoda</taxon>
        <taxon>Insecta</taxon>
        <taxon>Pterygota</taxon>
        <taxon>Neoptera</taxon>
        <taxon>Paraneoptera</taxon>
        <taxon>Thysanoptera</taxon>
        <taxon>Terebrantia</taxon>
        <taxon>Thripoidea</taxon>
        <taxon>Thripidae</taxon>
        <taxon>Frankliniella</taxon>
    </lineage>
</organism>
<sequence length="158" mass="16563">GPGGGLTYAALSAAASVLAVSKAHRTQCNACKAALGAWWQGGAYFGRVGRGVLWRGGVGRGGARRPHTASSVGSAGRRPAGHGRAPRGGSIPTQSIDLDLHVEGAEESRAQQRAGLRRSYLLGLPFPAGQGVSFRLWPKVIKRFTDLAARGVRRRVKN</sequence>
<name>A0AAE1HX10_9NEOP</name>